<dbReference type="EMBL" id="OX459120">
    <property type="protein sequence ID" value="CAI9099541.1"/>
    <property type="molecule type" value="Genomic_DNA"/>
</dbReference>
<dbReference type="SUPFAM" id="SSF56219">
    <property type="entry name" value="DNase I-like"/>
    <property type="match status" value="1"/>
</dbReference>
<name>A0AAV1CW11_OLDCO</name>
<gene>
    <name evidence="1" type="ORF">OLC1_LOCUS9543</name>
</gene>
<dbReference type="Gene3D" id="3.60.10.10">
    <property type="entry name" value="Endonuclease/exonuclease/phosphatase"/>
    <property type="match status" value="1"/>
</dbReference>
<organism evidence="1 2">
    <name type="scientific">Oldenlandia corymbosa var. corymbosa</name>
    <dbReference type="NCBI Taxonomy" id="529605"/>
    <lineage>
        <taxon>Eukaryota</taxon>
        <taxon>Viridiplantae</taxon>
        <taxon>Streptophyta</taxon>
        <taxon>Embryophyta</taxon>
        <taxon>Tracheophyta</taxon>
        <taxon>Spermatophyta</taxon>
        <taxon>Magnoliopsida</taxon>
        <taxon>eudicotyledons</taxon>
        <taxon>Gunneridae</taxon>
        <taxon>Pentapetalae</taxon>
        <taxon>asterids</taxon>
        <taxon>lamiids</taxon>
        <taxon>Gentianales</taxon>
        <taxon>Rubiaceae</taxon>
        <taxon>Rubioideae</taxon>
        <taxon>Spermacoceae</taxon>
        <taxon>Hedyotis-Oldenlandia complex</taxon>
        <taxon>Oldenlandia</taxon>
    </lineage>
</organism>
<keyword evidence="2" id="KW-1185">Reference proteome</keyword>
<feature type="non-terminal residue" evidence="1">
    <location>
        <position position="259"/>
    </location>
</feature>
<dbReference type="AlphaFoldDB" id="A0AAV1CW11"/>
<reference evidence="1" key="1">
    <citation type="submission" date="2023-03" db="EMBL/GenBank/DDBJ databases">
        <authorList>
            <person name="Julca I."/>
        </authorList>
    </citation>
    <scope>NUCLEOTIDE SEQUENCE</scope>
</reference>
<sequence length="259" mass="28780">MEKSSILVDIPAAVTPISASNRLAVLEMIEEEDELVVVDEDEHVENVFIEELPPPQPRIQQQLILPEIGSGVYSPIDRSQDDGDVGRTSGATELEASACGSSSDGYTDDALVSVLFILEPMFPSYQIDSVRSNLGFEIAFSLATIKIWVFCKNGLSLRLLESSDQVLHFEAMHGAVPLKFLLSVVYAKSSRNRRWLLWQNMVDFRLMYSAAPWMIGGDFNVIRTLDEYSGNSVQDPVAMIEFNECILECDLLELPAVGE</sequence>
<evidence type="ECO:0000313" key="2">
    <source>
        <dbReference type="Proteomes" id="UP001161247"/>
    </source>
</evidence>
<protein>
    <submittedName>
        <fullName evidence="1">OLC1v1036381C1</fullName>
    </submittedName>
</protein>
<accession>A0AAV1CW11</accession>
<dbReference type="InterPro" id="IPR036691">
    <property type="entry name" value="Endo/exonu/phosph_ase_sf"/>
</dbReference>
<dbReference type="Proteomes" id="UP001161247">
    <property type="component" value="Chromosome 3"/>
</dbReference>
<evidence type="ECO:0000313" key="1">
    <source>
        <dbReference type="EMBL" id="CAI9099541.1"/>
    </source>
</evidence>
<proteinExistence type="predicted"/>